<dbReference type="Proteomes" id="UP001281147">
    <property type="component" value="Unassembled WGS sequence"/>
</dbReference>
<keyword evidence="2" id="KW-1185">Reference proteome</keyword>
<accession>A0ACC3MSP7</accession>
<name>A0ACC3MSP7_9PEZI</name>
<sequence length="356" mass="40123">MAETFVARRWQTEIKAYVDTKNRKIPMPPPVAESHVNLQALNPPADGSTPFMFLPTELRLQIYGYLTTDTKAFALHEFNSTFDLGPRSNTKYAYLYRSPGRITKLNSISKQIIKLLHVCHQMREELIDACFSDRTFILEASLYRIGSAGLKSPPLNLGPTAWVKRVLLVTAVELDGHIQGIADLRQLQQMVNLEELRVIFLAKRRWFGTHRQAPLQRNDDVLKALLECVPASTVVRFESHESVKDELQSHLNGGIQYLFENEEESQRLLESTKANMLTLTAGQGKLSGSLVNHGECRFPMCNEGLGYTRQLLFRREFESNLQGGLTPGLQQEGSYSRSPLGIVHMDSHGVAIASRV</sequence>
<comment type="caution">
    <text evidence="1">The sequence shown here is derived from an EMBL/GenBank/DDBJ whole genome shotgun (WGS) entry which is preliminary data.</text>
</comment>
<proteinExistence type="predicted"/>
<protein>
    <submittedName>
        <fullName evidence="1">Uncharacterized protein</fullName>
    </submittedName>
</protein>
<evidence type="ECO:0000313" key="1">
    <source>
        <dbReference type="EMBL" id="KAK3700926.1"/>
    </source>
</evidence>
<dbReference type="EMBL" id="JAUTXU010000179">
    <property type="protein sequence ID" value="KAK3700926.1"/>
    <property type="molecule type" value="Genomic_DNA"/>
</dbReference>
<organism evidence="1 2">
    <name type="scientific">Vermiconidia calcicola</name>
    <dbReference type="NCBI Taxonomy" id="1690605"/>
    <lineage>
        <taxon>Eukaryota</taxon>
        <taxon>Fungi</taxon>
        <taxon>Dikarya</taxon>
        <taxon>Ascomycota</taxon>
        <taxon>Pezizomycotina</taxon>
        <taxon>Dothideomycetes</taxon>
        <taxon>Dothideomycetidae</taxon>
        <taxon>Mycosphaerellales</taxon>
        <taxon>Extremaceae</taxon>
        <taxon>Vermiconidia</taxon>
    </lineage>
</organism>
<evidence type="ECO:0000313" key="2">
    <source>
        <dbReference type="Proteomes" id="UP001281147"/>
    </source>
</evidence>
<gene>
    <name evidence="1" type="ORF">LTR37_015729</name>
</gene>
<reference evidence="1" key="1">
    <citation type="submission" date="2023-07" db="EMBL/GenBank/DDBJ databases">
        <title>Black Yeasts Isolated from many extreme environments.</title>
        <authorList>
            <person name="Coleine C."/>
            <person name="Stajich J.E."/>
            <person name="Selbmann L."/>
        </authorList>
    </citation>
    <scope>NUCLEOTIDE SEQUENCE</scope>
    <source>
        <strain evidence="1">CCFEE 5714</strain>
    </source>
</reference>